<gene>
    <name evidence="3" type="ORF">CLV84_1415</name>
</gene>
<comment type="caution">
    <text evidence="3">The sequence shown here is derived from an EMBL/GenBank/DDBJ whole genome shotgun (WGS) entry which is preliminary data.</text>
</comment>
<evidence type="ECO:0000259" key="2">
    <source>
        <dbReference type="Pfam" id="PF00578"/>
    </source>
</evidence>
<dbReference type="SUPFAM" id="SSF52833">
    <property type="entry name" value="Thioredoxin-like"/>
    <property type="match status" value="1"/>
</dbReference>
<dbReference type="AlphaFoldDB" id="A0A2S6IAD0"/>
<dbReference type="GO" id="GO:0016491">
    <property type="term" value="F:oxidoreductase activity"/>
    <property type="evidence" value="ECO:0007669"/>
    <property type="project" value="InterPro"/>
</dbReference>
<dbReference type="InterPro" id="IPR000866">
    <property type="entry name" value="AhpC/TSA"/>
</dbReference>
<organism evidence="3 4">
    <name type="scientific">Neolewinella xylanilytica</name>
    <dbReference type="NCBI Taxonomy" id="1514080"/>
    <lineage>
        <taxon>Bacteria</taxon>
        <taxon>Pseudomonadati</taxon>
        <taxon>Bacteroidota</taxon>
        <taxon>Saprospiria</taxon>
        <taxon>Saprospirales</taxon>
        <taxon>Lewinellaceae</taxon>
        <taxon>Neolewinella</taxon>
    </lineage>
</organism>
<proteinExistence type="predicted"/>
<reference evidence="3 4" key="1">
    <citation type="submission" date="2018-02" db="EMBL/GenBank/DDBJ databases">
        <title>Genomic Encyclopedia of Archaeal and Bacterial Type Strains, Phase II (KMG-II): from individual species to whole genera.</title>
        <authorList>
            <person name="Goeker M."/>
        </authorList>
    </citation>
    <scope>NUCLEOTIDE SEQUENCE [LARGE SCALE GENOMIC DNA]</scope>
    <source>
        <strain evidence="3 4">DSM 29526</strain>
    </source>
</reference>
<name>A0A2S6IAD0_9BACT</name>
<feature type="region of interest" description="Disordered" evidence="1">
    <location>
        <begin position="1"/>
        <end position="25"/>
    </location>
</feature>
<keyword evidence="4" id="KW-1185">Reference proteome</keyword>
<dbReference type="Gene3D" id="3.40.30.10">
    <property type="entry name" value="Glutaredoxin"/>
    <property type="match status" value="1"/>
</dbReference>
<dbReference type="RefSeq" id="WP_211295186.1">
    <property type="nucleotide sequence ID" value="NZ_PTJC01000005.1"/>
</dbReference>
<evidence type="ECO:0000256" key="1">
    <source>
        <dbReference type="SAM" id="MobiDB-lite"/>
    </source>
</evidence>
<dbReference type="InterPro" id="IPR036249">
    <property type="entry name" value="Thioredoxin-like_sf"/>
</dbReference>
<sequence length="192" mass="22646">MIPSLKPGDRFPDYELPDHRGAPRKISELQGNDPLALVLARGSYCPKEDLQHQWMAAMQTELKVGYCRFVTISTDQQMQSLEWRTRLGAHWPFLCDPDRKLQRELDIQEYTDPEHDPMIPHTLLLAPGLRIYAIYQGYWYFGRPTAEEIRQDFRAISRKCRPDWEINAPALRRQYENGEREDFFPYNSRSDA</sequence>
<dbReference type="Pfam" id="PF00578">
    <property type="entry name" value="AhpC-TSA"/>
    <property type="match status" value="1"/>
</dbReference>
<dbReference type="GO" id="GO:0016209">
    <property type="term" value="F:antioxidant activity"/>
    <property type="evidence" value="ECO:0007669"/>
    <property type="project" value="InterPro"/>
</dbReference>
<evidence type="ECO:0000313" key="4">
    <source>
        <dbReference type="Proteomes" id="UP000237662"/>
    </source>
</evidence>
<evidence type="ECO:0000313" key="3">
    <source>
        <dbReference type="EMBL" id="PPK88448.1"/>
    </source>
</evidence>
<feature type="domain" description="Alkyl hydroperoxide reductase subunit C/ Thiol specific antioxidant" evidence="2">
    <location>
        <begin position="7"/>
        <end position="125"/>
    </location>
</feature>
<accession>A0A2S6IAD0</accession>
<protein>
    <submittedName>
        <fullName evidence="3">Peroxiredoxin</fullName>
    </submittedName>
</protein>
<feature type="compositionally biased region" description="Basic and acidic residues" evidence="1">
    <location>
        <begin position="7"/>
        <end position="25"/>
    </location>
</feature>
<dbReference type="EMBL" id="PTJC01000005">
    <property type="protein sequence ID" value="PPK88448.1"/>
    <property type="molecule type" value="Genomic_DNA"/>
</dbReference>
<dbReference type="Proteomes" id="UP000237662">
    <property type="component" value="Unassembled WGS sequence"/>
</dbReference>